<accession>A0A183GQL5</accession>
<proteinExistence type="predicted"/>
<name>A0A183GQL5_HELPZ</name>
<dbReference type="OrthoDB" id="5775605at2759"/>
<dbReference type="GO" id="GO:0009653">
    <property type="term" value="P:anatomical structure morphogenesis"/>
    <property type="evidence" value="ECO:0007669"/>
    <property type="project" value="TreeGrafter"/>
</dbReference>
<dbReference type="InterPro" id="IPR003609">
    <property type="entry name" value="Pan_app"/>
</dbReference>
<evidence type="ECO:0000313" key="2">
    <source>
        <dbReference type="EMBL" id="VDP48411.1"/>
    </source>
</evidence>
<dbReference type="SUPFAM" id="SSF57414">
    <property type="entry name" value="Hairpin loop containing domain-like"/>
    <property type="match status" value="3"/>
</dbReference>
<dbReference type="Pfam" id="PF00024">
    <property type="entry name" value="PAN_1"/>
    <property type="match status" value="4"/>
</dbReference>
<evidence type="ECO:0000313" key="4">
    <source>
        <dbReference type="WBParaSite" id="HPBE_0002498501-mRNA-1"/>
    </source>
</evidence>
<dbReference type="EMBL" id="UZAH01037175">
    <property type="protein sequence ID" value="VDP48411.1"/>
    <property type="molecule type" value="Genomic_DNA"/>
</dbReference>
<dbReference type="PANTHER" id="PTHR47327">
    <property type="entry name" value="FI18240P1-RELATED"/>
    <property type="match status" value="1"/>
</dbReference>
<dbReference type="SMART" id="SM00473">
    <property type="entry name" value="PAN_AP"/>
    <property type="match status" value="3"/>
</dbReference>
<feature type="domain" description="Apple" evidence="1">
    <location>
        <begin position="251"/>
        <end position="329"/>
    </location>
</feature>
<keyword evidence="3" id="KW-1185">Reference proteome</keyword>
<evidence type="ECO:0000259" key="1">
    <source>
        <dbReference type="PROSITE" id="PS50948"/>
    </source>
</evidence>
<dbReference type="Gene3D" id="3.50.4.10">
    <property type="entry name" value="Hepatocyte Growth Factor"/>
    <property type="match status" value="3"/>
</dbReference>
<dbReference type="AlphaFoldDB" id="A0A183GQL5"/>
<reference evidence="4" key="2">
    <citation type="submission" date="2019-09" db="UniProtKB">
        <authorList>
            <consortium name="WormBaseParasite"/>
        </authorList>
    </citation>
    <scope>IDENTIFICATION</scope>
</reference>
<evidence type="ECO:0000313" key="3">
    <source>
        <dbReference type="Proteomes" id="UP000050761"/>
    </source>
</evidence>
<dbReference type="InterPro" id="IPR052774">
    <property type="entry name" value="Celegans_DevNeuronal_Protein"/>
</dbReference>
<dbReference type="CDD" id="cd01099">
    <property type="entry name" value="PAN_AP_HGF"/>
    <property type="match status" value="1"/>
</dbReference>
<sequence length="519" mass="57679">MFCCDQNSCARRDSNPHLLLSGQRCSPYTTGAGHECSSFEYDARSQECSMHVEDGQPFGPSVLTKTDGPVAFFQQMCDVLCSTPYGFERFPQSMLIGHAMKVISVAGLSECLSQCLTAPASHQTQCRSVMFFYETGECILNRERRTDRPELFVEGVQEQLVDYFENNCQDVRCYVGQLHWIRTEDYFISHEKDVIIESMSLEECKAVCQGNLIGSEKFPCRAFVFNAAKKECHLTAESGGEYFEKYLPFTCLETSFEQVPEKRMSSASQEFASTSVHSCLAGCLDDGAQCATAVFNYEKDLCSLSETSQFSHPELFIPGENMDYFDKICDPAPVYIQTSTPMTPDLESNVIARKETQAEGIVIDDTADFVKEQQTPVKAQLARCEQSKTGSLESSAASQLGHYTSLPYSQVECSLSELTSECRMSGVTIRVEFAAPISGAIYVKASLQAFTVDDINHRSSTGEICHLSFRVYQHNRGRAAHTATENHLVIASIVDTSSRCSAISHSLYREPVVRRPSGP</sequence>
<dbReference type="PANTHER" id="PTHR47327:SF18">
    <property type="entry name" value="PAN DOMAIN PROTEIN"/>
    <property type="match status" value="1"/>
</dbReference>
<protein>
    <submittedName>
        <fullName evidence="4">PAN domain protein</fullName>
    </submittedName>
</protein>
<gene>
    <name evidence="2" type="ORF">HPBE_LOCUS24984</name>
</gene>
<accession>A0A3P8DWK6</accession>
<reference evidence="2 3" key="1">
    <citation type="submission" date="2018-11" db="EMBL/GenBank/DDBJ databases">
        <authorList>
            <consortium name="Pathogen Informatics"/>
        </authorList>
    </citation>
    <scope>NUCLEOTIDE SEQUENCE [LARGE SCALE GENOMIC DNA]</scope>
</reference>
<dbReference type="Proteomes" id="UP000050761">
    <property type="component" value="Unassembled WGS sequence"/>
</dbReference>
<dbReference type="WBParaSite" id="HPBE_0002498501-mRNA-1">
    <property type="protein sequence ID" value="HPBE_0002498501-mRNA-1"/>
    <property type="gene ID" value="HPBE_0002498501"/>
</dbReference>
<dbReference type="PROSITE" id="PS50948">
    <property type="entry name" value="PAN"/>
    <property type="match status" value="3"/>
</dbReference>
<organism evidence="3 4">
    <name type="scientific">Heligmosomoides polygyrus</name>
    <name type="common">Parasitic roundworm</name>
    <dbReference type="NCBI Taxonomy" id="6339"/>
    <lineage>
        <taxon>Eukaryota</taxon>
        <taxon>Metazoa</taxon>
        <taxon>Ecdysozoa</taxon>
        <taxon>Nematoda</taxon>
        <taxon>Chromadorea</taxon>
        <taxon>Rhabditida</taxon>
        <taxon>Rhabditina</taxon>
        <taxon>Rhabditomorpha</taxon>
        <taxon>Strongyloidea</taxon>
        <taxon>Heligmosomidae</taxon>
        <taxon>Heligmosomoides</taxon>
    </lineage>
</organism>
<feature type="domain" description="Apple" evidence="1">
    <location>
        <begin position="173"/>
        <end position="247"/>
    </location>
</feature>
<feature type="domain" description="Apple" evidence="1">
    <location>
        <begin position="81"/>
        <end position="168"/>
    </location>
</feature>